<evidence type="ECO:0000313" key="2">
    <source>
        <dbReference type="Proteomes" id="UP000005945"/>
    </source>
</evidence>
<sequence>MLWCIKKHPFRLLVSLASIFPKGTAFRNAVKFAVLPKGTPLGELASRSDA</sequence>
<gene>
    <name evidence="1" type="ORF">FAEPRAM212_00475</name>
</gene>
<dbReference type="EMBL" id="ABED02000017">
    <property type="protein sequence ID" value="EDP22695.1"/>
    <property type="molecule type" value="Genomic_DNA"/>
</dbReference>
<proteinExistence type="predicted"/>
<dbReference type="Proteomes" id="UP000005945">
    <property type="component" value="Unassembled WGS sequence"/>
</dbReference>
<protein>
    <submittedName>
        <fullName evidence="1">Uncharacterized protein</fullName>
    </submittedName>
</protein>
<reference evidence="1 2" key="2">
    <citation type="submission" date="2007-09" db="EMBL/GenBank/DDBJ databases">
        <authorList>
            <person name="Fulton L."/>
            <person name="Clifton S."/>
            <person name="Fulton B."/>
            <person name="Xu J."/>
            <person name="Minx P."/>
            <person name="Pepin K.H."/>
            <person name="Johnson M."/>
            <person name="Thiruvilangam P."/>
            <person name="Bhonagiri V."/>
            <person name="Nash W.E."/>
            <person name="Mardis E.R."/>
            <person name="Wilson R.K."/>
        </authorList>
    </citation>
    <scope>NUCLEOTIDE SEQUENCE [LARGE SCALE GENOMIC DNA]</scope>
    <source>
        <strain evidence="1 2">M21/2</strain>
    </source>
</reference>
<comment type="caution">
    <text evidence="1">The sequence shown here is derived from an EMBL/GenBank/DDBJ whole genome shotgun (WGS) entry which is preliminary data.</text>
</comment>
<dbReference type="HOGENOM" id="CLU_3118048_0_0_9"/>
<evidence type="ECO:0000313" key="1">
    <source>
        <dbReference type="EMBL" id="EDP22695.1"/>
    </source>
</evidence>
<name>A8S7H5_9FIRM</name>
<dbReference type="AlphaFoldDB" id="A8S7H5"/>
<reference evidence="1 2" key="1">
    <citation type="submission" date="2007-09" db="EMBL/GenBank/DDBJ databases">
        <title>Draft genome sequence of Faecalibacterium prausnitzii M21/2.</title>
        <authorList>
            <person name="Sudarsanam P."/>
            <person name="Ley R."/>
            <person name="Guruge J."/>
            <person name="Turnbaugh P.J."/>
            <person name="Mahowald M."/>
            <person name="Liep D."/>
            <person name="Gordon J."/>
        </authorList>
    </citation>
    <scope>NUCLEOTIDE SEQUENCE [LARGE SCALE GENOMIC DNA]</scope>
    <source>
        <strain evidence="1 2">M21/2</strain>
    </source>
</reference>
<accession>A8S7H5</accession>
<organism evidence="1 2">
    <name type="scientific">Faecalibacterium prausnitzii M21/2</name>
    <dbReference type="NCBI Taxonomy" id="411485"/>
    <lineage>
        <taxon>Bacteria</taxon>
        <taxon>Bacillati</taxon>
        <taxon>Bacillota</taxon>
        <taxon>Clostridia</taxon>
        <taxon>Eubacteriales</taxon>
        <taxon>Oscillospiraceae</taxon>
        <taxon>Faecalibacterium</taxon>
    </lineage>
</organism>